<dbReference type="InterPro" id="IPR019734">
    <property type="entry name" value="TPR_rpt"/>
</dbReference>
<dbReference type="HOGENOM" id="CLU_1789442_0_0_1"/>
<accession>W1NWD6</accession>
<dbReference type="OMA" id="IFCERAS"/>
<dbReference type="Proteomes" id="UP000017836">
    <property type="component" value="Unassembled WGS sequence"/>
</dbReference>
<feature type="signal peptide" evidence="2">
    <location>
        <begin position="1"/>
        <end position="22"/>
    </location>
</feature>
<protein>
    <submittedName>
        <fullName evidence="3">Uncharacterized protein</fullName>
    </submittedName>
</protein>
<keyword evidence="4" id="KW-1185">Reference proteome</keyword>
<keyword evidence="2" id="KW-0732">Signal</keyword>
<dbReference type="SUPFAM" id="SSF48452">
    <property type="entry name" value="TPR-like"/>
    <property type="match status" value="1"/>
</dbReference>
<evidence type="ECO:0000313" key="3">
    <source>
        <dbReference type="EMBL" id="ERN01947.1"/>
    </source>
</evidence>
<keyword evidence="1" id="KW-0802">TPR repeat</keyword>
<evidence type="ECO:0000256" key="2">
    <source>
        <dbReference type="SAM" id="SignalP"/>
    </source>
</evidence>
<dbReference type="PANTHER" id="PTHR46284:SF9">
    <property type="entry name" value="OS02G0109800 PROTEIN"/>
    <property type="match status" value="1"/>
</dbReference>
<dbReference type="Gramene" id="ERN01947">
    <property type="protein sequence ID" value="ERN01947"/>
    <property type="gene ID" value="AMTR_s00045p00046500"/>
</dbReference>
<dbReference type="Gene3D" id="1.25.40.10">
    <property type="entry name" value="Tetratricopeptide repeat domain"/>
    <property type="match status" value="1"/>
</dbReference>
<dbReference type="InterPro" id="IPR011990">
    <property type="entry name" value="TPR-like_helical_dom_sf"/>
</dbReference>
<dbReference type="EMBL" id="KI394661">
    <property type="protein sequence ID" value="ERN01947.1"/>
    <property type="molecule type" value="Genomic_DNA"/>
</dbReference>
<dbReference type="PANTHER" id="PTHR46284">
    <property type="entry name" value="PROTEIN KINESIN LIGHT CHAIN-RELATED 3"/>
    <property type="match status" value="1"/>
</dbReference>
<feature type="chain" id="PRO_5004807005" evidence="2">
    <location>
        <begin position="23"/>
        <end position="145"/>
    </location>
</feature>
<dbReference type="eggNOG" id="KOG1840">
    <property type="taxonomic scope" value="Eukaryota"/>
</dbReference>
<dbReference type="STRING" id="13333.W1NWD6"/>
<name>W1NWD6_AMBTC</name>
<dbReference type="Pfam" id="PF13424">
    <property type="entry name" value="TPR_12"/>
    <property type="match status" value="1"/>
</dbReference>
<sequence length="145" mass="16005">MKLPCLEQLLLVAASFGALVDGKIGDTYLALGRSDQAVSAYERALHVLKEVYGEGHTEVASIAVSLADAYLRRGSLKEAKIHCEIIYYTNIFKFRRQQEWEREMVVVGLSRVACLLEAMGEAAHAMSVLQKGHELLLLGEGGVWL</sequence>
<feature type="repeat" description="TPR" evidence="1">
    <location>
        <begin position="18"/>
        <end position="51"/>
    </location>
</feature>
<proteinExistence type="predicted"/>
<evidence type="ECO:0000313" key="4">
    <source>
        <dbReference type="Proteomes" id="UP000017836"/>
    </source>
</evidence>
<reference evidence="4" key="1">
    <citation type="journal article" date="2013" name="Science">
        <title>The Amborella genome and the evolution of flowering plants.</title>
        <authorList>
            <consortium name="Amborella Genome Project"/>
        </authorList>
    </citation>
    <scope>NUCLEOTIDE SEQUENCE [LARGE SCALE GENOMIC DNA]</scope>
</reference>
<dbReference type="PROSITE" id="PS50005">
    <property type="entry name" value="TPR"/>
    <property type="match status" value="1"/>
</dbReference>
<evidence type="ECO:0000256" key="1">
    <source>
        <dbReference type="PROSITE-ProRule" id="PRU00339"/>
    </source>
</evidence>
<organism evidence="3 4">
    <name type="scientific">Amborella trichopoda</name>
    <dbReference type="NCBI Taxonomy" id="13333"/>
    <lineage>
        <taxon>Eukaryota</taxon>
        <taxon>Viridiplantae</taxon>
        <taxon>Streptophyta</taxon>
        <taxon>Embryophyta</taxon>
        <taxon>Tracheophyta</taxon>
        <taxon>Spermatophyta</taxon>
        <taxon>Magnoliopsida</taxon>
        <taxon>Amborellales</taxon>
        <taxon>Amborellaceae</taxon>
        <taxon>Amborella</taxon>
    </lineage>
</organism>
<dbReference type="AlphaFoldDB" id="W1NWD6"/>
<gene>
    <name evidence="3" type="ORF">AMTR_s00045p00046500</name>
</gene>